<evidence type="ECO:0000256" key="7">
    <source>
        <dbReference type="ARBA" id="ARBA00023125"/>
    </source>
</evidence>
<dbReference type="SMART" id="SM00342">
    <property type="entry name" value="HTH_ARAC"/>
    <property type="match status" value="1"/>
</dbReference>
<dbReference type="InterPro" id="IPR052162">
    <property type="entry name" value="Sensor_kinase/Photoreceptor"/>
</dbReference>
<dbReference type="PROSITE" id="PS50112">
    <property type="entry name" value="PAS"/>
    <property type="match status" value="1"/>
</dbReference>
<dbReference type="InterPro" id="IPR013655">
    <property type="entry name" value="PAS_fold_3"/>
</dbReference>
<dbReference type="Gene3D" id="3.30.450.20">
    <property type="entry name" value="PAS domain"/>
    <property type="match status" value="2"/>
</dbReference>
<sequence length="358" mass="40032">MPEKDIAEIIRMPRVFLDSLGVGISIVDIETGRIRFANAECCRIVGFTFEQLRARGIGFLELTHPDDRESNRLQHERLLAGEIDGYQADKRYLRLDGSVVWGRVIVNPVRDAAGSLKWFCAVVEDITATKILESQLAAAEKLAGLATFNLVVEADDHPRNSTTTSPSSLRDMLSFVHPEDKDALETAIRRAIAKRTGYTRDYRVIDKDGAARFVRGMGSCVYNPSDGRIHLVGSTIDITATRLDRDSEIPEPIRRILEHIETHWQQKTSIEQLAGRYGISPRAVYQYFSDNGVSLGEKIKQNRMQHARRMLCNPEAGDTVTSIALRCGFSSPGHFAGEYRKVYGESPSETLRQASPPI</sequence>
<dbReference type="NCBIfam" id="TIGR00229">
    <property type="entry name" value="sensory_box"/>
    <property type="match status" value="2"/>
</dbReference>
<evidence type="ECO:0000259" key="9">
    <source>
        <dbReference type="PROSITE" id="PS01124"/>
    </source>
</evidence>
<dbReference type="Pfam" id="PF12833">
    <property type="entry name" value="HTH_18"/>
    <property type="match status" value="1"/>
</dbReference>
<keyword evidence="13" id="KW-1185">Reference proteome</keyword>
<dbReference type="PRINTS" id="PR00032">
    <property type="entry name" value="HTHARAC"/>
</dbReference>
<dbReference type="InterPro" id="IPR020449">
    <property type="entry name" value="Tscrpt_reg_AraC-type_HTH"/>
</dbReference>
<evidence type="ECO:0000256" key="6">
    <source>
        <dbReference type="ARBA" id="ARBA00023015"/>
    </source>
</evidence>
<keyword evidence="4" id="KW-0808">Transferase</keyword>
<evidence type="ECO:0000259" key="10">
    <source>
        <dbReference type="PROSITE" id="PS50112"/>
    </source>
</evidence>
<dbReference type="InterPro" id="IPR000700">
    <property type="entry name" value="PAS-assoc_C"/>
</dbReference>
<gene>
    <name evidence="12" type="ORF">LQG66_32365</name>
</gene>
<feature type="domain" description="PAC" evidence="11">
    <location>
        <begin position="86"/>
        <end position="138"/>
    </location>
</feature>
<dbReference type="EMBL" id="CP088156">
    <property type="protein sequence ID" value="UFZ03843.1"/>
    <property type="molecule type" value="Genomic_DNA"/>
</dbReference>
<proteinExistence type="predicted"/>
<dbReference type="Proteomes" id="UP001431010">
    <property type="component" value="Chromosome"/>
</dbReference>
<dbReference type="PROSITE" id="PS50113">
    <property type="entry name" value="PAC"/>
    <property type="match status" value="1"/>
</dbReference>
<evidence type="ECO:0000256" key="4">
    <source>
        <dbReference type="ARBA" id="ARBA00022679"/>
    </source>
</evidence>
<keyword evidence="5" id="KW-0418">Kinase</keyword>
<evidence type="ECO:0000256" key="2">
    <source>
        <dbReference type="ARBA" id="ARBA00012438"/>
    </source>
</evidence>
<name>A0ABY3RAP3_9BRAD</name>
<dbReference type="PROSITE" id="PS01124">
    <property type="entry name" value="HTH_ARAC_FAMILY_2"/>
    <property type="match status" value="1"/>
</dbReference>
<comment type="catalytic activity">
    <reaction evidence="1">
        <text>ATP + protein L-histidine = ADP + protein N-phospho-L-histidine.</text>
        <dbReference type="EC" id="2.7.13.3"/>
    </reaction>
</comment>
<dbReference type="Gene3D" id="1.10.10.60">
    <property type="entry name" value="Homeodomain-like"/>
    <property type="match status" value="1"/>
</dbReference>
<dbReference type="CDD" id="cd00130">
    <property type="entry name" value="PAS"/>
    <property type="match status" value="2"/>
</dbReference>
<dbReference type="SMART" id="SM00091">
    <property type="entry name" value="PAS"/>
    <property type="match status" value="1"/>
</dbReference>
<evidence type="ECO:0000256" key="8">
    <source>
        <dbReference type="ARBA" id="ARBA00023163"/>
    </source>
</evidence>
<evidence type="ECO:0000256" key="3">
    <source>
        <dbReference type="ARBA" id="ARBA00022553"/>
    </source>
</evidence>
<evidence type="ECO:0000313" key="12">
    <source>
        <dbReference type="EMBL" id="UFZ03843.1"/>
    </source>
</evidence>
<dbReference type="InterPro" id="IPR035965">
    <property type="entry name" value="PAS-like_dom_sf"/>
</dbReference>
<dbReference type="PROSITE" id="PS00041">
    <property type="entry name" value="HTH_ARAC_FAMILY_1"/>
    <property type="match status" value="1"/>
</dbReference>
<keyword evidence="3" id="KW-0597">Phosphoprotein</keyword>
<dbReference type="PANTHER" id="PTHR43304:SF1">
    <property type="entry name" value="PAC DOMAIN-CONTAINING PROTEIN"/>
    <property type="match status" value="1"/>
</dbReference>
<dbReference type="InterPro" id="IPR009057">
    <property type="entry name" value="Homeodomain-like_sf"/>
</dbReference>
<dbReference type="InterPro" id="IPR001610">
    <property type="entry name" value="PAC"/>
</dbReference>
<evidence type="ECO:0000256" key="1">
    <source>
        <dbReference type="ARBA" id="ARBA00000085"/>
    </source>
</evidence>
<dbReference type="RefSeq" id="WP_231319857.1">
    <property type="nucleotide sequence ID" value="NZ_CP088156.1"/>
</dbReference>
<dbReference type="InterPro" id="IPR018060">
    <property type="entry name" value="HTH_AraC"/>
</dbReference>
<accession>A0ABY3RAP3</accession>
<protein>
    <recommendedName>
        <fullName evidence="2">histidine kinase</fullName>
        <ecNumber evidence="2">2.7.13.3</ecNumber>
    </recommendedName>
</protein>
<keyword evidence="8" id="KW-0804">Transcription</keyword>
<evidence type="ECO:0000256" key="5">
    <source>
        <dbReference type="ARBA" id="ARBA00022777"/>
    </source>
</evidence>
<keyword evidence="6" id="KW-0805">Transcription regulation</keyword>
<dbReference type="SUPFAM" id="SSF55785">
    <property type="entry name" value="PYP-like sensor domain (PAS domain)"/>
    <property type="match status" value="2"/>
</dbReference>
<dbReference type="InterPro" id="IPR000014">
    <property type="entry name" value="PAS"/>
</dbReference>
<evidence type="ECO:0000259" key="11">
    <source>
        <dbReference type="PROSITE" id="PS50113"/>
    </source>
</evidence>
<dbReference type="PANTHER" id="PTHR43304">
    <property type="entry name" value="PHYTOCHROME-LIKE PROTEIN CPH1"/>
    <property type="match status" value="1"/>
</dbReference>
<dbReference type="InterPro" id="IPR018062">
    <property type="entry name" value="HTH_AraC-typ_CS"/>
</dbReference>
<reference evidence="12" key="1">
    <citation type="journal article" date="2024" name="Antonie Van Leeuwenhoek">
        <title>Bradyrhizobium ontarionense sp. nov., a novel bacterial symbiont isolated from Aeschynomene indica (Indian jointvetch), harbours photosynthesis, nitrogen fixation and nitrous oxide (N2O) reductase genes.</title>
        <authorList>
            <person name="Bromfield E.S.P."/>
            <person name="Cloutier S."/>
        </authorList>
    </citation>
    <scope>NUCLEOTIDE SEQUENCE</scope>
    <source>
        <strain evidence="12">A19</strain>
    </source>
</reference>
<organism evidence="12 13">
    <name type="scientific">Bradyrhizobium ontarionense</name>
    <dbReference type="NCBI Taxonomy" id="2898149"/>
    <lineage>
        <taxon>Bacteria</taxon>
        <taxon>Pseudomonadati</taxon>
        <taxon>Pseudomonadota</taxon>
        <taxon>Alphaproteobacteria</taxon>
        <taxon>Hyphomicrobiales</taxon>
        <taxon>Nitrobacteraceae</taxon>
        <taxon>Bradyrhizobium</taxon>
    </lineage>
</organism>
<dbReference type="Pfam" id="PF08447">
    <property type="entry name" value="PAS_3"/>
    <property type="match status" value="2"/>
</dbReference>
<evidence type="ECO:0000313" key="13">
    <source>
        <dbReference type="Proteomes" id="UP001431010"/>
    </source>
</evidence>
<feature type="domain" description="HTH araC/xylS-type" evidence="9">
    <location>
        <begin position="254"/>
        <end position="353"/>
    </location>
</feature>
<feature type="domain" description="PAS" evidence="10">
    <location>
        <begin position="17"/>
        <end position="82"/>
    </location>
</feature>
<dbReference type="EC" id="2.7.13.3" evidence="2"/>
<keyword evidence="7" id="KW-0238">DNA-binding</keyword>
<dbReference type="SUPFAM" id="SSF46689">
    <property type="entry name" value="Homeodomain-like"/>
    <property type="match status" value="1"/>
</dbReference>
<dbReference type="SMART" id="SM00086">
    <property type="entry name" value="PAC"/>
    <property type="match status" value="2"/>
</dbReference>